<evidence type="ECO:0000313" key="2">
    <source>
        <dbReference type="WBParaSite" id="EEL_0000167301-mRNA-1"/>
    </source>
</evidence>
<dbReference type="WBParaSite" id="EEL_0000167301-mRNA-1">
    <property type="protein sequence ID" value="EEL_0000167301-mRNA-1"/>
    <property type="gene ID" value="EEL_0000167301"/>
</dbReference>
<name>A0A0R3RJL4_9BILA</name>
<dbReference type="Proteomes" id="UP000050640">
    <property type="component" value="Unplaced"/>
</dbReference>
<dbReference type="AlphaFoldDB" id="A0A0R3RJL4"/>
<keyword evidence="1" id="KW-1185">Reference proteome</keyword>
<sequence>MLHIIFPDIFNSSSTTDIATSTVVTQLTNKSKVFCETIFSERNPEFSDIFGGMKYLGTVMPNVVEFEIFEQCNRTLYGITRLKEVEKGLEELGLRNVYESGRKWVKEVSQALQSGNNEFENRSGKVIYEKHSTLRNTSEALLQHQPKFH</sequence>
<protein>
    <submittedName>
        <fullName evidence="2">PRELI/MSF1 domain-containing protein</fullName>
    </submittedName>
</protein>
<organism evidence="1 2">
    <name type="scientific">Elaeophora elaphi</name>
    <dbReference type="NCBI Taxonomy" id="1147741"/>
    <lineage>
        <taxon>Eukaryota</taxon>
        <taxon>Metazoa</taxon>
        <taxon>Ecdysozoa</taxon>
        <taxon>Nematoda</taxon>
        <taxon>Chromadorea</taxon>
        <taxon>Rhabditida</taxon>
        <taxon>Spirurina</taxon>
        <taxon>Spiruromorpha</taxon>
        <taxon>Filarioidea</taxon>
        <taxon>Onchocercidae</taxon>
        <taxon>Elaeophora</taxon>
    </lineage>
</organism>
<evidence type="ECO:0000313" key="1">
    <source>
        <dbReference type="Proteomes" id="UP000050640"/>
    </source>
</evidence>
<accession>A0A0R3RJL4</accession>
<proteinExistence type="predicted"/>
<reference evidence="2" key="1">
    <citation type="submission" date="2017-02" db="UniProtKB">
        <authorList>
            <consortium name="WormBaseParasite"/>
        </authorList>
    </citation>
    <scope>IDENTIFICATION</scope>
</reference>